<dbReference type="PIRSF" id="PIRSF003085">
    <property type="entry name" value="CMAS"/>
    <property type="match status" value="1"/>
</dbReference>
<dbReference type="EMBL" id="CP002343">
    <property type="protein sequence ID" value="ADU46711.1"/>
    <property type="molecule type" value="Genomic_DNA"/>
</dbReference>
<organism evidence="7 8">
    <name type="scientific">Intrasporangium calvum (strain ATCC 23552 / DSM 43043 / JCM 3097 / NBRC 12989 / NCIMB 10167 / NRRL B-3866 / 7 KIP)</name>
    <dbReference type="NCBI Taxonomy" id="710696"/>
    <lineage>
        <taxon>Bacteria</taxon>
        <taxon>Bacillati</taxon>
        <taxon>Actinomycetota</taxon>
        <taxon>Actinomycetes</taxon>
        <taxon>Micrococcales</taxon>
        <taxon>Intrasporangiaceae</taxon>
        <taxon>Intrasporangium</taxon>
    </lineage>
</organism>
<keyword evidence="5" id="KW-0443">Lipid metabolism</keyword>
<evidence type="ECO:0000313" key="7">
    <source>
        <dbReference type="EMBL" id="ADU46711.1"/>
    </source>
</evidence>
<keyword evidence="3 7" id="KW-0808">Transferase</keyword>
<dbReference type="InterPro" id="IPR029063">
    <property type="entry name" value="SAM-dependent_MTases_sf"/>
</dbReference>
<evidence type="ECO:0000256" key="2">
    <source>
        <dbReference type="ARBA" id="ARBA00022603"/>
    </source>
</evidence>
<dbReference type="InterPro" id="IPR003333">
    <property type="entry name" value="CMAS"/>
</dbReference>
<sequence>MTTIQPRPIVPTLAPVRLQAKLARTIFEQVLDRVPVDVVLPDGSPLRRSAASGSEPSGIRPTVELRRPSAFFERLAHHPKIGIGEAYMAGDWRAAPGTDLADVLRPFAARLTTAIPRRWVALRQVVDRAIPHDQRNTLTGSRRNIEAHYDLSNDLFAAFLDETLTYSSALFDRTAPLEGQSLEDAQLRKVHAILDEARVGDGTTVLEIGTGWGTLAIEAARRGAHVTTLTLSREQAALARDRAAAAGVADRVDVRLEDYREARGSYDAIVSVEMIEAVGEEYWPTYFRAIDSLLAPGGVAAIQAILMAHDRYLVTRRSYGWIQKHIFPGGLIPSLRAITDVTQRGTELRVTGVHRFGLDYAETLRRWRATFMAQWPQVERLGFDETFRRKWEFYLAYCEAGFDSGYLDVAQIRFERQGPDTVRGASPSAGVAQDAA</sequence>
<dbReference type="CDD" id="cd02440">
    <property type="entry name" value="AdoMet_MTases"/>
    <property type="match status" value="1"/>
</dbReference>
<gene>
    <name evidence="7" type="ordered locus">Intca_0150</name>
</gene>
<dbReference type="KEGG" id="ica:Intca_0150"/>
<dbReference type="Gene3D" id="3.40.50.150">
    <property type="entry name" value="Vaccinia Virus protein VP39"/>
    <property type="match status" value="1"/>
</dbReference>
<evidence type="ECO:0000256" key="5">
    <source>
        <dbReference type="ARBA" id="ARBA00023098"/>
    </source>
</evidence>
<evidence type="ECO:0000256" key="3">
    <source>
        <dbReference type="ARBA" id="ARBA00022679"/>
    </source>
</evidence>
<dbReference type="STRING" id="710696.Intca_0150"/>
<dbReference type="Proteomes" id="UP000008914">
    <property type="component" value="Chromosome"/>
</dbReference>
<dbReference type="InterPro" id="IPR050723">
    <property type="entry name" value="CFA/CMAS"/>
</dbReference>
<reference evidence="7 8" key="1">
    <citation type="journal article" date="2010" name="Stand. Genomic Sci.">
        <title>Complete genome sequence of Intrasporangium calvum type strain (7 KIP).</title>
        <authorList>
            <person name="Del Rio T.G."/>
            <person name="Chertkov O."/>
            <person name="Yasawong M."/>
            <person name="Lucas S."/>
            <person name="Deshpande S."/>
            <person name="Cheng J.F."/>
            <person name="Detter C."/>
            <person name="Tapia R."/>
            <person name="Han C."/>
            <person name="Goodwin L."/>
            <person name="Pitluck S."/>
            <person name="Liolios K."/>
            <person name="Ivanova N."/>
            <person name="Mavromatis K."/>
            <person name="Pati A."/>
            <person name="Chen A."/>
            <person name="Palaniappan K."/>
            <person name="Land M."/>
            <person name="Hauser L."/>
            <person name="Chang Y.J."/>
            <person name="Jeffries C.D."/>
            <person name="Rohde M."/>
            <person name="Pukall R."/>
            <person name="Sikorski J."/>
            <person name="Goker M."/>
            <person name="Woyke T."/>
            <person name="Bristow J."/>
            <person name="Eisen J.A."/>
            <person name="Markowitz V."/>
            <person name="Hugenholtz P."/>
            <person name="Kyrpides N.C."/>
            <person name="Klenk H.P."/>
            <person name="Lapidus A."/>
        </authorList>
    </citation>
    <scope>NUCLEOTIDE SEQUENCE [LARGE SCALE GENOMIC DNA]</scope>
    <source>
        <strain evidence="8">ATCC 23552 / DSM 43043 / JCM 3097 / NBRC 12989 / 7 KIP</strain>
    </source>
</reference>
<evidence type="ECO:0000256" key="4">
    <source>
        <dbReference type="ARBA" id="ARBA00022691"/>
    </source>
</evidence>
<dbReference type="GO" id="GO:0008825">
    <property type="term" value="F:cyclopropane-fatty-acyl-phospholipid synthase activity"/>
    <property type="evidence" value="ECO:0007669"/>
    <property type="project" value="UniProtKB-EC"/>
</dbReference>
<feature type="active site" evidence="6">
    <location>
        <position position="398"/>
    </location>
</feature>
<comment type="similarity">
    <text evidence="1">Belongs to the CFA/CMAS family.</text>
</comment>
<dbReference type="RefSeq" id="WP_013491033.1">
    <property type="nucleotide sequence ID" value="NC_014830.1"/>
</dbReference>
<dbReference type="PANTHER" id="PTHR43667">
    <property type="entry name" value="CYCLOPROPANE-FATTY-ACYL-PHOSPHOLIPID SYNTHASE"/>
    <property type="match status" value="1"/>
</dbReference>
<keyword evidence="8" id="KW-1185">Reference proteome</keyword>
<dbReference type="GO" id="GO:0032259">
    <property type="term" value="P:methylation"/>
    <property type="evidence" value="ECO:0007669"/>
    <property type="project" value="UniProtKB-KW"/>
</dbReference>
<dbReference type="HOGENOM" id="CLU_026434_0_2_11"/>
<dbReference type="GO" id="GO:0008610">
    <property type="term" value="P:lipid biosynthetic process"/>
    <property type="evidence" value="ECO:0007669"/>
    <property type="project" value="InterPro"/>
</dbReference>
<name>E6SFH3_INTC7</name>
<evidence type="ECO:0000256" key="1">
    <source>
        <dbReference type="ARBA" id="ARBA00010815"/>
    </source>
</evidence>
<evidence type="ECO:0000313" key="8">
    <source>
        <dbReference type="Proteomes" id="UP000008914"/>
    </source>
</evidence>
<dbReference type="OrthoDB" id="9782855at2"/>
<protein>
    <submittedName>
        <fullName evidence="7">Cyclopropane-fatty-acyl-phospholipid synthase</fullName>
        <ecNumber evidence="7">2.1.1.79</ecNumber>
    </submittedName>
</protein>
<keyword evidence="4" id="KW-0949">S-adenosyl-L-methionine</keyword>
<dbReference type="SUPFAM" id="SSF53335">
    <property type="entry name" value="S-adenosyl-L-methionine-dependent methyltransferases"/>
    <property type="match status" value="1"/>
</dbReference>
<evidence type="ECO:0000256" key="6">
    <source>
        <dbReference type="PIRSR" id="PIRSR003085-1"/>
    </source>
</evidence>
<dbReference type="Pfam" id="PF02353">
    <property type="entry name" value="CMAS"/>
    <property type="match status" value="1"/>
</dbReference>
<dbReference type="EC" id="2.1.1.79" evidence="7"/>
<dbReference type="eggNOG" id="COG2230">
    <property type="taxonomic scope" value="Bacteria"/>
</dbReference>
<accession>E6SFH3</accession>
<proteinExistence type="inferred from homology"/>
<dbReference type="AlphaFoldDB" id="E6SFH3"/>
<dbReference type="PANTHER" id="PTHR43667:SF2">
    <property type="entry name" value="FATTY ACID C-METHYL TRANSFERASE"/>
    <property type="match status" value="1"/>
</dbReference>
<keyword evidence="2 7" id="KW-0489">Methyltransferase</keyword>